<gene>
    <name evidence="2" type="ORF">O0235_04570</name>
</gene>
<reference evidence="2 3" key="1">
    <citation type="journal article" date="2023" name="ISME J.">
        <title>Thermophilic Dehalococcoidia with unusual traits shed light on an unexpected past.</title>
        <authorList>
            <person name="Palmer M."/>
            <person name="Covington J.K."/>
            <person name="Zhou E.M."/>
            <person name="Thomas S.C."/>
            <person name="Habib N."/>
            <person name="Seymour C.O."/>
            <person name="Lai D."/>
            <person name="Johnston J."/>
            <person name="Hashimi A."/>
            <person name="Jiao J.Y."/>
            <person name="Muok A.R."/>
            <person name="Liu L."/>
            <person name="Xian W.D."/>
            <person name="Zhi X.Y."/>
            <person name="Li M.M."/>
            <person name="Silva L.P."/>
            <person name="Bowen B.P."/>
            <person name="Louie K."/>
            <person name="Briegel A."/>
            <person name="Pett-Ridge J."/>
            <person name="Weber P.K."/>
            <person name="Tocheva E.I."/>
            <person name="Woyke T."/>
            <person name="Northen T.R."/>
            <person name="Mayali X."/>
            <person name="Li W.J."/>
            <person name="Hedlund B.P."/>
        </authorList>
    </citation>
    <scope>NUCLEOTIDE SEQUENCE [LARGE SCALE GENOMIC DNA]</scope>
    <source>
        <strain evidence="2 3">YIM 72310</strain>
    </source>
</reference>
<evidence type="ECO:0000313" key="3">
    <source>
        <dbReference type="Proteomes" id="UP001212803"/>
    </source>
</evidence>
<dbReference type="RefSeq" id="WP_270057354.1">
    <property type="nucleotide sequence ID" value="NZ_CP115149.1"/>
</dbReference>
<protein>
    <submittedName>
        <fullName evidence="2">DinB family protein</fullName>
    </submittedName>
</protein>
<dbReference type="SUPFAM" id="SSF109854">
    <property type="entry name" value="DinB/YfiT-like putative metalloenzymes"/>
    <property type="match status" value="1"/>
</dbReference>
<evidence type="ECO:0000313" key="2">
    <source>
        <dbReference type="EMBL" id="WBL36837.1"/>
    </source>
</evidence>
<proteinExistence type="predicted"/>
<dbReference type="InterPro" id="IPR024775">
    <property type="entry name" value="DinB-like"/>
</dbReference>
<dbReference type="Proteomes" id="UP001212803">
    <property type="component" value="Chromosome"/>
</dbReference>
<sequence length="155" mass="16862">MPRLPADFEETLARYARGPSLVREAVSGAGPAELSRPGSGGWSVRDVLVHLADAELVRAARLRFILADESPPLLPAFDEERWKRRLSYLWRSPEAALALYDALVFSNLEVLRQCDAAALERAGIIGGEPVSAAELVRRGAAHGEEHAAQVRALRG</sequence>
<accession>A0ABY7M9N7</accession>
<dbReference type="Pfam" id="PF12867">
    <property type="entry name" value="DinB_2"/>
    <property type="match status" value="1"/>
</dbReference>
<dbReference type="Gene3D" id="1.20.120.450">
    <property type="entry name" value="dinb family like domain"/>
    <property type="match status" value="1"/>
</dbReference>
<dbReference type="InterPro" id="IPR034660">
    <property type="entry name" value="DinB/YfiT-like"/>
</dbReference>
<feature type="domain" description="DinB-like" evidence="1">
    <location>
        <begin position="16"/>
        <end position="150"/>
    </location>
</feature>
<dbReference type="EMBL" id="CP115149">
    <property type="protein sequence ID" value="WBL36837.1"/>
    <property type="molecule type" value="Genomic_DNA"/>
</dbReference>
<keyword evidence="3" id="KW-1185">Reference proteome</keyword>
<name>A0ABY7M9N7_9CHLR</name>
<evidence type="ECO:0000259" key="1">
    <source>
        <dbReference type="Pfam" id="PF12867"/>
    </source>
</evidence>
<organism evidence="2 3">
    <name type="scientific">Tepidiforma flava</name>
    <dbReference type="NCBI Taxonomy" id="3004094"/>
    <lineage>
        <taxon>Bacteria</taxon>
        <taxon>Bacillati</taxon>
        <taxon>Chloroflexota</taxon>
        <taxon>Tepidiformia</taxon>
        <taxon>Tepidiformales</taxon>
        <taxon>Tepidiformaceae</taxon>
        <taxon>Tepidiforma</taxon>
    </lineage>
</organism>